<evidence type="ECO:0000313" key="4">
    <source>
        <dbReference type="Proteomes" id="UP000472265"/>
    </source>
</evidence>
<reference evidence="3" key="3">
    <citation type="submission" date="2025-09" db="UniProtKB">
        <authorList>
            <consortium name="Ensembl"/>
        </authorList>
    </citation>
    <scope>IDENTIFICATION</scope>
</reference>
<keyword evidence="4" id="KW-1185">Reference proteome</keyword>
<gene>
    <name evidence="3" type="primary">si:dkey-76k16.6</name>
</gene>
<dbReference type="Pfam" id="PF08445">
    <property type="entry name" value="FR47"/>
    <property type="match status" value="1"/>
</dbReference>
<dbReference type="InterPro" id="IPR000182">
    <property type="entry name" value="GNAT_dom"/>
</dbReference>
<dbReference type="PROSITE" id="PS51186">
    <property type="entry name" value="GNAT"/>
    <property type="match status" value="1"/>
</dbReference>
<dbReference type="InterPro" id="IPR015938">
    <property type="entry name" value="Glycine_N-acyltransferase_N"/>
</dbReference>
<accession>A0A671YPE9</accession>
<name>A0A671YPE9_SPAAU</name>
<dbReference type="GO" id="GO:0047961">
    <property type="term" value="F:glycine N-acyltransferase activity"/>
    <property type="evidence" value="ECO:0007669"/>
    <property type="project" value="InterPro"/>
</dbReference>
<dbReference type="Gene3D" id="3.40.630.30">
    <property type="match status" value="1"/>
</dbReference>
<proteinExistence type="inferred from homology"/>
<evidence type="ECO:0000256" key="1">
    <source>
        <dbReference type="RuleBase" id="RU368002"/>
    </source>
</evidence>
<reference evidence="3" key="2">
    <citation type="submission" date="2025-08" db="UniProtKB">
        <authorList>
            <consortium name="Ensembl"/>
        </authorList>
    </citation>
    <scope>IDENTIFICATION</scope>
</reference>
<dbReference type="GO" id="GO:0005739">
    <property type="term" value="C:mitochondrion"/>
    <property type="evidence" value="ECO:0007669"/>
    <property type="project" value="InterPro"/>
</dbReference>
<dbReference type="InterPro" id="IPR016181">
    <property type="entry name" value="Acyl_CoA_acyltransferase"/>
</dbReference>
<protein>
    <recommendedName>
        <fullName evidence="1">Glycine N-acyltransferase-like protein</fullName>
        <ecNumber evidence="1">2.3.1.-</ecNumber>
    </recommendedName>
</protein>
<organism evidence="3 4">
    <name type="scientific">Sparus aurata</name>
    <name type="common">Gilthead sea bream</name>
    <dbReference type="NCBI Taxonomy" id="8175"/>
    <lineage>
        <taxon>Eukaryota</taxon>
        <taxon>Metazoa</taxon>
        <taxon>Chordata</taxon>
        <taxon>Craniata</taxon>
        <taxon>Vertebrata</taxon>
        <taxon>Euteleostomi</taxon>
        <taxon>Actinopterygii</taxon>
        <taxon>Neopterygii</taxon>
        <taxon>Teleostei</taxon>
        <taxon>Neoteleostei</taxon>
        <taxon>Acanthomorphata</taxon>
        <taxon>Eupercaria</taxon>
        <taxon>Spariformes</taxon>
        <taxon>Sparidae</taxon>
        <taxon>Sparus</taxon>
    </lineage>
</organism>
<dbReference type="InterPro" id="IPR013653">
    <property type="entry name" value="GCN5-like_dom"/>
</dbReference>
<dbReference type="PANTHER" id="PTHR15298">
    <property type="entry name" value="L-COA N-ACYLTRANSFERASE-RELATED"/>
    <property type="match status" value="1"/>
</dbReference>
<dbReference type="GeneTree" id="ENSGT00950000183133"/>
<dbReference type="AlphaFoldDB" id="A0A671YPE9"/>
<dbReference type="InterPro" id="IPR010313">
    <property type="entry name" value="Glycine_N-acyltransferase"/>
</dbReference>
<dbReference type="Ensembl" id="ENSSAUT00010068307.1">
    <property type="protein sequence ID" value="ENSSAUP00010065221.1"/>
    <property type="gene ID" value="ENSSAUG00010026089.1"/>
</dbReference>
<evidence type="ECO:0000259" key="2">
    <source>
        <dbReference type="PROSITE" id="PS51186"/>
    </source>
</evidence>
<dbReference type="Proteomes" id="UP000472265">
    <property type="component" value="Chromosome 15"/>
</dbReference>
<evidence type="ECO:0000313" key="3">
    <source>
        <dbReference type="Ensembl" id="ENSSAUP00010065221.1"/>
    </source>
</evidence>
<reference evidence="3" key="1">
    <citation type="submission" date="2021-04" db="EMBL/GenBank/DDBJ databases">
        <authorList>
            <consortium name="Wellcome Sanger Institute Data Sharing"/>
        </authorList>
    </citation>
    <scope>NUCLEOTIDE SEQUENCE [LARGE SCALE GENOMIC DNA]</scope>
</reference>
<dbReference type="SUPFAM" id="SSF55729">
    <property type="entry name" value="Acyl-CoA N-acyltransferases (Nat)"/>
    <property type="match status" value="1"/>
</dbReference>
<dbReference type="CDD" id="cd04301">
    <property type="entry name" value="NAT_SF"/>
    <property type="match status" value="1"/>
</dbReference>
<dbReference type="EC" id="2.3.1.-" evidence="1"/>
<feature type="domain" description="N-acetyltransferase" evidence="2">
    <location>
        <begin position="142"/>
        <end position="271"/>
    </location>
</feature>
<keyword evidence="1" id="KW-0808">Transferase</keyword>
<dbReference type="PANTHER" id="PTHR15298:SF15">
    <property type="entry name" value="GLYCINE N-ACYLTRANSFERASE-LIKE PROTEIN"/>
    <property type="match status" value="1"/>
</dbReference>
<dbReference type="Pfam" id="PF06021">
    <property type="entry name" value="Gly_acyl_tr_N"/>
    <property type="match status" value="1"/>
</dbReference>
<comment type="similarity">
    <text evidence="1">Belongs to the glycine N-acyltransferase family.</text>
</comment>
<keyword evidence="1" id="KW-0012">Acyltransferase</keyword>
<sequence length="271" mass="30802">MTLELTGEQLKITESRLKRHFPRSLQVYGVRADPIKVLVDRWPDFSVIVFKPVCEQKGDLFKDTVVYATDEAILEETIRKTPVIDWSRYLCFGKTMPCCSFRGFLIIEHGNSLTFYSLLSTWLLQSGLMIIDSSLFCISSGISLSSLDESHIGVVNQTWKFAESDGSVRMIRNMLASYPSCCVLDADAKPVAWILTYMSCAMGMLYTLPEHRQKGYAKILISAMAKRLHAQGSPVYCFIEEENVVSYKLFKNMGFTEDPSYRAAWFSVNEL</sequence>